<feature type="region of interest" description="Disordered" evidence="1">
    <location>
        <begin position="212"/>
        <end position="241"/>
    </location>
</feature>
<proteinExistence type="predicted"/>
<feature type="compositionally biased region" description="Polar residues" evidence="1">
    <location>
        <begin position="215"/>
        <end position="226"/>
    </location>
</feature>
<protein>
    <submittedName>
        <fullName evidence="2">Uncharacterized protein</fullName>
    </submittedName>
</protein>
<dbReference type="EMBL" id="JARPUR010000001">
    <property type="protein sequence ID" value="KAK4884063.1"/>
    <property type="molecule type" value="Genomic_DNA"/>
</dbReference>
<accession>A0AAN7PF66</accession>
<keyword evidence="3" id="KW-1185">Reference proteome</keyword>
<feature type="non-terminal residue" evidence="2">
    <location>
        <position position="1"/>
    </location>
</feature>
<reference evidence="3" key="1">
    <citation type="submission" date="2023-01" db="EMBL/GenBank/DDBJ databases">
        <title>Key to firefly adult light organ development and bioluminescence: homeobox transcription factors regulate luciferase expression and transportation to peroxisome.</title>
        <authorList>
            <person name="Fu X."/>
        </authorList>
    </citation>
    <scope>NUCLEOTIDE SEQUENCE [LARGE SCALE GENOMIC DNA]</scope>
</reference>
<sequence length="241" mass="26994">MATSRFEINRLSQDELKYEILIKGFEDVGNVTEMRATLRGLFKAEKAGTSFTYPEYQIAFGVDKQAITSKIAKLTALIADLSPETVASYSKKFASKLRHILERCQRAKLTTPEKEVTQQLLVAGILRLDCKFSDRVKSLRRRSTVAIALRDLFDVSTEPVEEGDNSAEEGTVAETRKSLAKAIQLQKEGVSLKMSAHPFTFEEDSRSVEDKFKEIQNSLDSSSSPIGSKGKRNKNLRQCSF</sequence>
<evidence type="ECO:0000313" key="3">
    <source>
        <dbReference type="Proteomes" id="UP001353858"/>
    </source>
</evidence>
<gene>
    <name evidence="2" type="ORF">RN001_000334</name>
</gene>
<comment type="caution">
    <text evidence="2">The sequence shown here is derived from an EMBL/GenBank/DDBJ whole genome shotgun (WGS) entry which is preliminary data.</text>
</comment>
<evidence type="ECO:0000256" key="1">
    <source>
        <dbReference type="SAM" id="MobiDB-lite"/>
    </source>
</evidence>
<dbReference type="AlphaFoldDB" id="A0AAN7PF66"/>
<name>A0AAN7PF66_9COLE</name>
<evidence type="ECO:0000313" key="2">
    <source>
        <dbReference type="EMBL" id="KAK4884063.1"/>
    </source>
</evidence>
<dbReference type="Proteomes" id="UP001353858">
    <property type="component" value="Unassembled WGS sequence"/>
</dbReference>
<organism evidence="2 3">
    <name type="scientific">Aquatica leii</name>
    <dbReference type="NCBI Taxonomy" id="1421715"/>
    <lineage>
        <taxon>Eukaryota</taxon>
        <taxon>Metazoa</taxon>
        <taxon>Ecdysozoa</taxon>
        <taxon>Arthropoda</taxon>
        <taxon>Hexapoda</taxon>
        <taxon>Insecta</taxon>
        <taxon>Pterygota</taxon>
        <taxon>Neoptera</taxon>
        <taxon>Endopterygota</taxon>
        <taxon>Coleoptera</taxon>
        <taxon>Polyphaga</taxon>
        <taxon>Elateriformia</taxon>
        <taxon>Elateroidea</taxon>
        <taxon>Lampyridae</taxon>
        <taxon>Luciolinae</taxon>
        <taxon>Aquatica</taxon>
    </lineage>
</organism>